<evidence type="ECO:0000313" key="5">
    <source>
        <dbReference type="Proteomes" id="UP000275846"/>
    </source>
</evidence>
<dbReference type="InterPro" id="IPR036236">
    <property type="entry name" value="Znf_C2H2_sf"/>
</dbReference>
<name>A0A183T7Y0_SCHSO</name>
<keyword evidence="1" id="KW-0862">Zinc</keyword>
<evidence type="ECO:0000256" key="1">
    <source>
        <dbReference type="PROSITE-ProRule" id="PRU00042"/>
    </source>
</evidence>
<dbReference type="SUPFAM" id="SSF57667">
    <property type="entry name" value="beta-beta-alpha zinc fingers"/>
    <property type="match status" value="1"/>
</dbReference>
<evidence type="ECO:0000256" key="2">
    <source>
        <dbReference type="SAM" id="MobiDB-lite"/>
    </source>
</evidence>
<gene>
    <name evidence="4" type="ORF">SSLN_LOCUS12576</name>
</gene>
<dbReference type="PROSITE" id="PS50157">
    <property type="entry name" value="ZINC_FINGER_C2H2_2"/>
    <property type="match status" value="1"/>
</dbReference>
<dbReference type="AlphaFoldDB" id="A0A183T7Y0"/>
<reference evidence="6" key="1">
    <citation type="submission" date="2016-06" db="UniProtKB">
        <authorList>
            <consortium name="WormBaseParasite"/>
        </authorList>
    </citation>
    <scope>IDENTIFICATION</scope>
</reference>
<protein>
    <submittedName>
        <fullName evidence="6">C2H2-type domain-containing protein</fullName>
    </submittedName>
</protein>
<proteinExistence type="predicted"/>
<dbReference type="InterPro" id="IPR013087">
    <property type="entry name" value="Znf_C2H2_type"/>
</dbReference>
<dbReference type="SMART" id="SM00355">
    <property type="entry name" value="ZnF_C2H2"/>
    <property type="match status" value="1"/>
</dbReference>
<feature type="compositionally biased region" description="Low complexity" evidence="2">
    <location>
        <begin position="14"/>
        <end position="29"/>
    </location>
</feature>
<evidence type="ECO:0000313" key="6">
    <source>
        <dbReference type="WBParaSite" id="SSLN_0001305101-mRNA-1"/>
    </source>
</evidence>
<evidence type="ECO:0000313" key="4">
    <source>
        <dbReference type="EMBL" id="VDL98961.1"/>
    </source>
</evidence>
<organism evidence="6">
    <name type="scientific">Schistocephalus solidus</name>
    <name type="common">Tapeworm</name>
    <dbReference type="NCBI Taxonomy" id="70667"/>
    <lineage>
        <taxon>Eukaryota</taxon>
        <taxon>Metazoa</taxon>
        <taxon>Spiralia</taxon>
        <taxon>Lophotrochozoa</taxon>
        <taxon>Platyhelminthes</taxon>
        <taxon>Cestoda</taxon>
        <taxon>Eucestoda</taxon>
        <taxon>Diphyllobothriidea</taxon>
        <taxon>Diphyllobothriidae</taxon>
        <taxon>Schistocephalus</taxon>
    </lineage>
</organism>
<feature type="region of interest" description="Disordered" evidence="2">
    <location>
        <begin position="1"/>
        <end position="29"/>
    </location>
</feature>
<sequence length="134" mass="14706">MGLVGHLRTQCNHTSTTSTSATSASNPPTMTTTIPTIVDHSIDIPPPKITDTFLPPSPIPCADHANELHLPHSRHLSGHLRLPPACYHRHHSRPSTSDGDSVLTCPHCNRTFTSRISLVGHLRIHRTSFWSTNT</sequence>
<dbReference type="PROSITE" id="PS00028">
    <property type="entry name" value="ZINC_FINGER_C2H2_1"/>
    <property type="match status" value="1"/>
</dbReference>
<dbReference type="WBParaSite" id="SSLN_0001305101-mRNA-1">
    <property type="protein sequence ID" value="SSLN_0001305101-mRNA-1"/>
    <property type="gene ID" value="SSLN_0001305101"/>
</dbReference>
<keyword evidence="1" id="KW-0863">Zinc-finger</keyword>
<keyword evidence="1" id="KW-0479">Metal-binding</keyword>
<accession>A0A183T7Y0</accession>
<dbReference type="Proteomes" id="UP000275846">
    <property type="component" value="Unassembled WGS sequence"/>
</dbReference>
<reference evidence="4 5" key="2">
    <citation type="submission" date="2018-11" db="EMBL/GenBank/DDBJ databases">
        <authorList>
            <consortium name="Pathogen Informatics"/>
        </authorList>
    </citation>
    <scope>NUCLEOTIDE SEQUENCE [LARGE SCALE GENOMIC DNA]</scope>
    <source>
        <strain evidence="4 5">NST_G2</strain>
    </source>
</reference>
<dbReference type="EMBL" id="UYSU01037374">
    <property type="protein sequence ID" value="VDL98961.1"/>
    <property type="molecule type" value="Genomic_DNA"/>
</dbReference>
<dbReference type="Gene3D" id="3.30.160.60">
    <property type="entry name" value="Classic Zinc Finger"/>
    <property type="match status" value="1"/>
</dbReference>
<keyword evidence="5" id="KW-1185">Reference proteome</keyword>
<dbReference type="GO" id="GO:0008270">
    <property type="term" value="F:zinc ion binding"/>
    <property type="evidence" value="ECO:0007669"/>
    <property type="project" value="UniProtKB-KW"/>
</dbReference>
<evidence type="ECO:0000259" key="3">
    <source>
        <dbReference type="PROSITE" id="PS50157"/>
    </source>
</evidence>
<feature type="domain" description="C2H2-type" evidence="3">
    <location>
        <begin position="103"/>
        <end position="125"/>
    </location>
</feature>